<proteinExistence type="predicted"/>
<name>A0A392VKY3_9FABA</name>
<dbReference type="Proteomes" id="UP000265520">
    <property type="component" value="Unassembled WGS sequence"/>
</dbReference>
<reference evidence="1 2" key="1">
    <citation type="journal article" date="2018" name="Front. Plant Sci.">
        <title>Red Clover (Trifolium pratense) and Zigzag Clover (T. medium) - A Picture of Genomic Similarities and Differences.</title>
        <authorList>
            <person name="Dluhosova J."/>
            <person name="Istvanek J."/>
            <person name="Nedelnik J."/>
            <person name="Repkova J."/>
        </authorList>
    </citation>
    <scope>NUCLEOTIDE SEQUENCE [LARGE SCALE GENOMIC DNA]</scope>
    <source>
        <strain evidence="2">cv. 10/8</strain>
        <tissue evidence="1">Leaf</tissue>
    </source>
</reference>
<sequence>PKLGLGKLKNGLNMEFGLALRREIDSPK</sequence>
<protein>
    <submittedName>
        <fullName evidence="1">Uncharacterized protein</fullName>
    </submittedName>
</protein>
<evidence type="ECO:0000313" key="1">
    <source>
        <dbReference type="EMBL" id="MCI88547.1"/>
    </source>
</evidence>
<dbReference type="EMBL" id="LXQA011195766">
    <property type="protein sequence ID" value="MCI88547.1"/>
    <property type="molecule type" value="Genomic_DNA"/>
</dbReference>
<feature type="non-terminal residue" evidence="1">
    <location>
        <position position="1"/>
    </location>
</feature>
<dbReference type="AlphaFoldDB" id="A0A392VKY3"/>
<comment type="caution">
    <text evidence="1">The sequence shown here is derived from an EMBL/GenBank/DDBJ whole genome shotgun (WGS) entry which is preliminary data.</text>
</comment>
<accession>A0A392VKY3</accession>
<organism evidence="1 2">
    <name type="scientific">Trifolium medium</name>
    <dbReference type="NCBI Taxonomy" id="97028"/>
    <lineage>
        <taxon>Eukaryota</taxon>
        <taxon>Viridiplantae</taxon>
        <taxon>Streptophyta</taxon>
        <taxon>Embryophyta</taxon>
        <taxon>Tracheophyta</taxon>
        <taxon>Spermatophyta</taxon>
        <taxon>Magnoliopsida</taxon>
        <taxon>eudicotyledons</taxon>
        <taxon>Gunneridae</taxon>
        <taxon>Pentapetalae</taxon>
        <taxon>rosids</taxon>
        <taxon>fabids</taxon>
        <taxon>Fabales</taxon>
        <taxon>Fabaceae</taxon>
        <taxon>Papilionoideae</taxon>
        <taxon>50 kb inversion clade</taxon>
        <taxon>NPAAA clade</taxon>
        <taxon>Hologalegina</taxon>
        <taxon>IRL clade</taxon>
        <taxon>Trifolieae</taxon>
        <taxon>Trifolium</taxon>
    </lineage>
</organism>
<keyword evidence="2" id="KW-1185">Reference proteome</keyword>
<evidence type="ECO:0000313" key="2">
    <source>
        <dbReference type="Proteomes" id="UP000265520"/>
    </source>
</evidence>